<dbReference type="EMBL" id="PDKJ01000005">
    <property type="protein sequence ID" value="RXJ68441.1"/>
    <property type="molecule type" value="Genomic_DNA"/>
</dbReference>
<evidence type="ECO:0000259" key="1">
    <source>
        <dbReference type="Pfam" id="PF00534"/>
    </source>
</evidence>
<dbReference type="GO" id="GO:0016757">
    <property type="term" value="F:glycosyltransferase activity"/>
    <property type="evidence" value="ECO:0007669"/>
    <property type="project" value="InterPro"/>
</dbReference>
<protein>
    <recommendedName>
        <fullName evidence="5">Group 1 glycosyl transferase</fullName>
    </recommendedName>
</protein>
<comment type="caution">
    <text evidence="3">The sequence shown here is derived from an EMBL/GenBank/DDBJ whole genome shotgun (WGS) entry which is preliminary data.</text>
</comment>
<dbReference type="Proteomes" id="UP000290172">
    <property type="component" value="Unassembled WGS sequence"/>
</dbReference>
<feature type="domain" description="Glycosyl transferase family 1" evidence="1">
    <location>
        <begin position="197"/>
        <end position="351"/>
    </location>
</feature>
<evidence type="ECO:0008006" key="5">
    <source>
        <dbReference type="Google" id="ProtNLM"/>
    </source>
</evidence>
<dbReference type="Gene3D" id="3.40.50.2000">
    <property type="entry name" value="Glycogen Phosphorylase B"/>
    <property type="match status" value="2"/>
</dbReference>
<evidence type="ECO:0000313" key="4">
    <source>
        <dbReference type="Proteomes" id="UP000290172"/>
    </source>
</evidence>
<evidence type="ECO:0000313" key="3">
    <source>
        <dbReference type="EMBL" id="RXJ68441.1"/>
    </source>
</evidence>
<proteinExistence type="predicted"/>
<dbReference type="SUPFAM" id="SSF53756">
    <property type="entry name" value="UDP-Glycosyltransferase/glycogen phosphorylase"/>
    <property type="match status" value="1"/>
</dbReference>
<dbReference type="AlphaFoldDB" id="A0A4Q0YHZ2"/>
<dbReference type="PANTHER" id="PTHR45947:SF3">
    <property type="entry name" value="SULFOQUINOVOSYL TRANSFERASE SQD2"/>
    <property type="match status" value="1"/>
</dbReference>
<dbReference type="Pfam" id="PF13439">
    <property type="entry name" value="Glyco_transf_4"/>
    <property type="match status" value="1"/>
</dbReference>
<organism evidence="3 4">
    <name type="scientific">Halarcobacter ebronensis</name>
    <dbReference type="NCBI Taxonomy" id="1462615"/>
    <lineage>
        <taxon>Bacteria</taxon>
        <taxon>Pseudomonadati</taxon>
        <taxon>Campylobacterota</taxon>
        <taxon>Epsilonproteobacteria</taxon>
        <taxon>Campylobacterales</taxon>
        <taxon>Arcobacteraceae</taxon>
        <taxon>Halarcobacter</taxon>
    </lineage>
</organism>
<feature type="domain" description="Glycosyltransferase subfamily 4-like N-terminal" evidence="2">
    <location>
        <begin position="14"/>
        <end position="184"/>
    </location>
</feature>
<evidence type="ECO:0000259" key="2">
    <source>
        <dbReference type="Pfam" id="PF13439"/>
    </source>
</evidence>
<dbReference type="Pfam" id="PF00534">
    <property type="entry name" value="Glycos_transf_1"/>
    <property type="match status" value="1"/>
</dbReference>
<dbReference type="InterPro" id="IPR028098">
    <property type="entry name" value="Glyco_trans_4-like_N"/>
</dbReference>
<gene>
    <name evidence="3" type="ORF">CRV08_06310</name>
</gene>
<dbReference type="InterPro" id="IPR001296">
    <property type="entry name" value="Glyco_trans_1"/>
</dbReference>
<accession>A0A4Q0YHZ2</accession>
<dbReference type="InterPro" id="IPR050194">
    <property type="entry name" value="Glycosyltransferase_grp1"/>
</dbReference>
<reference evidence="3 4" key="1">
    <citation type="submission" date="2017-10" db="EMBL/GenBank/DDBJ databases">
        <title>Genomics of the genus Arcobacter.</title>
        <authorList>
            <person name="Perez-Cataluna A."/>
            <person name="Figueras M.J."/>
        </authorList>
    </citation>
    <scope>NUCLEOTIDE SEQUENCE [LARGE SCALE GENOMIC DNA]</scope>
    <source>
        <strain evidence="3 4">CECT 8993</strain>
    </source>
</reference>
<sequence>MKIFLFTDTFYDTNGTSTFIEDIARMSLEYNVDLRVFYSNRKIPSTLYTNVSRIKRVAKIPMPFYPQFSLIFPDYFQVKKILREEMPDIIHISTPGPLGFCAKRAAKKLGIKIAGTYHTNHPSYIYENTQSKFLENLSKKVLSNFYKDFSLVFTRSKENKKLMKSDIAIDSQKIKKIPIGINLQKFKTIGENNHLEEIKSIKQKLKFLYVGRLTDEKNVKFLIDTWNELINEQNLDAALIMVGGGKYLNEPLKNGYYLGELKKDELLGIYAFCDVFLFPSITDTLGQVVIEAQIVGLPCLVSNIGGPKEIVKKDPKSGLVKKIDKEKWKKAILKLYEKKELRNSLSKAAKKKKKRFDILKSFEYFIKTHKKVSERN</sequence>
<name>A0A4Q0YHZ2_9BACT</name>
<dbReference type="RefSeq" id="WP_128980238.1">
    <property type="nucleotide sequence ID" value="NZ_PDKJ01000005.1"/>
</dbReference>
<dbReference type="PANTHER" id="PTHR45947">
    <property type="entry name" value="SULFOQUINOVOSYL TRANSFERASE SQD2"/>
    <property type="match status" value="1"/>
</dbReference>